<accession>A0A935Q3J8</accession>
<dbReference type="PANTHER" id="PTHR43096">
    <property type="entry name" value="DNAJ HOMOLOG 1, MITOCHONDRIAL-RELATED"/>
    <property type="match status" value="1"/>
</dbReference>
<dbReference type="GO" id="GO:0005737">
    <property type="term" value="C:cytoplasm"/>
    <property type="evidence" value="ECO:0007669"/>
    <property type="project" value="TreeGrafter"/>
</dbReference>
<dbReference type="CDD" id="cd10747">
    <property type="entry name" value="DnaJ_C"/>
    <property type="match status" value="1"/>
</dbReference>
<dbReference type="InterPro" id="IPR008971">
    <property type="entry name" value="HSP40/DnaJ_pept-bd"/>
</dbReference>
<keyword evidence="5 8" id="KW-0862">Zinc</keyword>
<sequence length="347" mass="37475">MTRTDDPFIILGVSAEASREEVQRAYRRLAMFWHPDRNPSPIAGNEFKRIHAAYELLRDPQRLAESRQAQTSGATASDTAAEGGGADLVLAMILTLEEAASGCRKNVELIDSVRCRTCAGSGRVQHDHLVPCPACSGCGRVSRASGRTSRCDICAGRGYLRETACTDCRGSGRQQALRTLAVTVPPGLLDGERLRLTRQAPRPPGGEEAVAGDLYLEIRFAAHALFVVQGRDLHCRVPVSVFRRLAGGRVEVPTLTGSVSFALPPWAQHTGEHRLPGYGYPGKRAGAAGDLVVHLQSIDPHVGPDDIELLEGLEGLEGRLAAALERRAPQLAAWELQMRARRQEASG</sequence>
<dbReference type="SMART" id="SM00271">
    <property type="entry name" value="DnaJ"/>
    <property type="match status" value="1"/>
</dbReference>
<dbReference type="PRINTS" id="PR00625">
    <property type="entry name" value="JDOMAIN"/>
</dbReference>
<evidence type="ECO:0000256" key="7">
    <source>
        <dbReference type="ARBA" id="ARBA00023186"/>
    </source>
</evidence>
<dbReference type="Gene3D" id="1.10.287.110">
    <property type="entry name" value="DnaJ domain"/>
    <property type="match status" value="1"/>
</dbReference>
<keyword evidence="4 8" id="KW-0863">Zinc-finger</keyword>
<dbReference type="AlphaFoldDB" id="A0A935Q3J8"/>
<dbReference type="Pfam" id="PF01556">
    <property type="entry name" value="DnaJ_C"/>
    <property type="match status" value="1"/>
</dbReference>
<evidence type="ECO:0000259" key="9">
    <source>
        <dbReference type="PROSITE" id="PS50076"/>
    </source>
</evidence>
<reference evidence="11 12" key="1">
    <citation type="submission" date="2020-10" db="EMBL/GenBank/DDBJ databases">
        <title>Connecting structure to function with the recovery of over 1000 high-quality activated sludge metagenome-assembled genomes encoding full-length rRNA genes using long-read sequencing.</title>
        <authorList>
            <person name="Singleton C.M."/>
            <person name="Petriglieri F."/>
            <person name="Kristensen J.M."/>
            <person name="Kirkegaard R.H."/>
            <person name="Michaelsen T.Y."/>
            <person name="Andersen M.H."/>
            <person name="Karst S.M."/>
            <person name="Dueholm M.S."/>
            <person name="Nielsen P.H."/>
            <person name="Albertsen M."/>
        </authorList>
    </citation>
    <scope>NUCLEOTIDE SEQUENCE [LARGE SCALE GENOMIC DNA]</scope>
    <source>
        <strain evidence="11">EsbW_18-Q3-R4-48_BATAC.285</strain>
    </source>
</reference>
<keyword evidence="6" id="KW-0346">Stress response</keyword>
<dbReference type="SUPFAM" id="SSF57938">
    <property type="entry name" value="DnaJ/Hsp40 cysteine-rich domain"/>
    <property type="match status" value="1"/>
</dbReference>
<dbReference type="CDD" id="cd06257">
    <property type="entry name" value="DnaJ"/>
    <property type="match status" value="1"/>
</dbReference>
<evidence type="ECO:0000313" key="12">
    <source>
        <dbReference type="Proteomes" id="UP000697998"/>
    </source>
</evidence>
<evidence type="ECO:0000256" key="8">
    <source>
        <dbReference type="PROSITE-ProRule" id="PRU00546"/>
    </source>
</evidence>
<keyword evidence="3" id="KW-0677">Repeat</keyword>
<evidence type="ECO:0000256" key="1">
    <source>
        <dbReference type="ARBA" id="ARBA00022705"/>
    </source>
</evidence>
<evidence type="ECO:0000256" key="4">
    <source>
        <dbReference type="ARBA" id="ARBA00022771"/>
    </source>
</evidence>
<keyword evidence="7" id="KW-0143">Chaperone</keyword>
<dbReference type="Gene3D" id="2.10.230.10">
    <property type="entry name" value="Heat shock protein DnaJ, cysteine-rich domain"/>
    <property type="match status" value="1"/>
</dbReference>
<gene>
    <name evidence="11" type="ORF">IPJ27_22940</name>
</gene>
<dbReference type="Pfam" id="PF00226">
    <property type="entry name" value="DnaJ"/>
    <property type="match status" value="1"/>
</dbReference>
<dbReference type="PANTHER" id="PTHR43096:SF52">
    <property type="entry name" value="DNAJ HOMOLOG 1, MITOCHONDRIAL-RELATED"/>
    <property type="match status" value="1"/>
</dbReference>
<evidence type="ECO:0000256" key="6">
    <source>
        <dbReference type="ARBA" id="ARBA00023016"/>
    </source>
</evidence>
<evidence type="ECO:0000256" key="5">
    <source>
        <dbReference type="ARBA" id="ARBA00022833"/>
    </source>
</evidence>
<dbReference type="InterPro" id="IPR001305">
    <property type="entry name" value="HSP_DnaJ_Cys-rich_dom"/>
</dbReference>
<dbReference type="GO" id="GO:0042026">
    <property type="term" value="P:protein refolding"/>
    <property type="evidence" value="ECO:0007669"/>
    <property type="project" value="TreeGrafter"/>
</dbReference>
<name>A0A935Q3J8_9PROT</name>
<evidence type="ECO:0000256" key="3">
    <source>
        <dbReference type="ARBA" id="ARBA00022737"/>
    </source>
</evidence>
<dbReference type="GO" id="GO:0006260">
    <property type="term" value="P:DNA replication"/>
    <property type="evidence" value="ECO:0007669"/>
    <property type="project" value="UniProtKB-KW"/>
</dbReference>
<dbReference type="GO" id="GO:0051082">
    <property type="term" value="F:unfolded protein binding"/>
    <property type="evidence" value="ECO:0007669"/>
    <property type="project" value="InterPro"/>
</dbReference>
<keyword evidence="2 8" id="KW-0479">Metal-binding</keyword>
<evidence type="ECO:0000313" key="11">
    <source>
        <dbReference type="EMBL" id="MBK7677387.1"/>
    </source>
</evidence>
<dbReference type="PROSITE" id="PS50076">
    <property type="entry name" value="DNAJ_2"/>
    <property type="match status" value="1"/>
</dbReference>
<dbReference type="EMBL" id="JADJMH010000034">
    <property type="protein sequence ID" value="MBK7677387.1"/>
    <property type="molecule type" value="Genomic_DNA"/>
</dbReference>
<proteinExistence type="predicted"/>
<dbReference type="Gene3D" id="2.60.260.20">
    <property type="entry name" value="Urease metallochaperone UreE, N-terminal domain"/>
    <property type="match status" value="2"/>
</dbReference>
<comment type="caution">
    <text evidence="11">The sequence shown here is derived from an EMBL/GenBank/DDBJ whole genome shotgun (WGS) entry which is preliminary data.</text>
</comment>
<feature type="domain" description="J" evidence="9">
    <location>
        <begin position="6"/>
        <end position="62"/>
    </location>
</feature>
<organism evidence="11 12">
    <name type="scientific">Candidatus Accumulibacter proximus</name>
    <dbReference type="NCBI Taxonomy" id="2954385"/>
    <lineage>
        <taxon>Bacteria</taxon>
        <taxon>Pseudomonadati</taxon>
        <taxon>Pseudomonadota</taxon>
        <taxon>Betaproteobacteria</taxon>
        <taxon>Candidatus Accumulibacter</taxon>
    </lineage>
</organism>
<feature type="zinc finger region" description="CR-type" evidence="8">
    <location>
        <begin position="102"/>
        <end position="177"/>
    </location>
</feature>
<dbReference type="GO" id="GO:0031072">
    <property type="term" value="F:heat shock protein binding"/>
    <property type="evidence" value="ECO:0007669"/>
    <property type="project" value="InterPro"/>
</dbReference>
<dbReference type="PROSITE" id="PS51188">
    <property type="entry name" value="ZF_CR"/>
    <property type="match status" value="1"/>
</dbReference>
<evidence type="ECO:0000256" key="2">
    <source>
        <dbReference type="ARBA" id="ARBA00022723"/>
    </source>
</evidence>
<dbReference type="InterPro" id="IPR036869">
    <property type="entry name" value="J_dom_sf"/>
</dbReference>
<dbReference type="InterPro" id="IPR001623">
    <property type="entry name" value="DnaJ_domain"/>
</dbReference>
<evidence type="ECO:0000259" key="10">
    <source>
        <dbReference type="PROSITE" id="PS51188"/>
    </source>
</evidence>
<protein>
    <submittedName>
        <fullName evidence="11">J domain-containing protein</fullName>
    </submittedName>
</protein>
<dbReference type="InterPro" id="IPR002939">
    <property type="entry name" value="DnaJ_C"/>
</dbReference>
<keyword evidence="1" id="KW-0235">DNA replication</keyword>
<dbReference type="SUPFAM" id="SSF49493">
    <property type="entry name" value="HSP40/DnaJ peptide-binding domain"/>
    <property type="match status" value="2"/>
</dbReference>
<dbReference type="InterPro" id="IPR036410">
    <property type="entry name" value="HSP_DnaJ_Cys-rich_dom_sf"/>
</dbReference>
<dbReference type="GO" id="GO:0008270">
    <property type="term" value="F:zinc ion binding"/>
    <property type="evidence" value="ECO:0007669"/>
    <property type="project" value="UniProtKB-KW"/>
</dbReference>
<dbReference type="SUPFAM" id="SSF46565">
    <property type="entry name" value="Chaperone J-domain"/>
    <property type="match status" value="1"/>
</dbReference>
<feature type="domain" description="CR-type" evidence="10">
    <location>
        <begin position="102"/>
        <end position="177"/>
    </location>
</feature>
<dbReference type="Proteomes" id="UP000697998">
    <property type="component" value="Unassembled WGS sequence"/>
</dbReference>